<dbReference type="PRINTS" id="PR00452">
    <property type="entry name" value="SH3DOMAIN"/>
</dbReference>
<evidence type="ECO:0000259" key="17">
    <source>
        <dbReference type="PROSITE" id="PS51695"/>
    </source>
</evidence>
<dbReference type="SUPFAM" id="SSF50044">
    <property type="entry name" value="SH3-domain"/>
    <property type="match status" value="1"/>
</dbReference>
<dbReference type="InterPro" id="IPR015366">
    <property type="entry name" value="S53_propep"/>
</dbReference>
<evidence type="ECO:0000256" key="1">
    <source>
        <dbReference type="ARBA" id="ARBA00004239"/>
    </source>
</evidence>
<proteinExistence type="predicted"/>
<evidence type="ECO:0000313" key="18">
    <source>
        <dbReference type="EMBL" id="RYP06958.1"/>
    </source>
</evidence>
<reference evidence="18 19" key="1">
    <citation type="submission" date="2018-06" db="EMBL/GenBank/DDBJ databases">
        <title>Complete Genomes of Monosporascus.</title>
        <authorList>
            <person name="Robinson A.J."/>
            <person name="Natvig D.O."/>
        </authorList>
    </citation>
    <scope>NUCLEOTIDE SEQUENCE [LARGE SCALE GENOMIC DNA]</scope>
    <source>
        <strain evidence="18 19">CBS 110550</strain>
    </source>
</reference>
<feature type="coiled-coil region" evidence="13">
    <location>
        <begin position="149"/>
        <end position="176"/>
    </location>
</feature>
<dbReference type="GO" id="GO:0008240">
    <property type="term" value="F:tripeptidyl-peptidase activity"/>
    <property type="evidence" value="ECO:0007669"/>
    <property type="project" value="TreeGrafter"/>
</dbReference>
<dbReference type="Pfam" id="PF00018">
    <property type="entry name" value="SH3_1"/>
    <property type="match status" value="1"/>
</dbReference>
<dbReference type="PROSITE" id="PS50002">
    <property type="entry name" value="SH3"/>
    <property type="match status" value="1"/>
</dbReference>
<dbReference type="GO" id="GO:0005576">
    <property type="term" value="C:extracellular region"/>
    <property type="evidence" value="ECO:0007669"/>
    <property type="project" value="UniProtKB-SubCell"/>
</dbReference>
<dbReference type="InterPro" id="IPR027267">
    <property type="entry name" value="AH/BAR_dom_sf"/>
</dbReference>
<dbReference type="GO" id="GO:0030479">
    <property type="term" value="C:actin cortical patch"/>
    <property type="evidence" value="ECO:0007669"/>
    <property type="project" value="UniProtKB-ARBA"/>
</dbReference>
<feature type="domain" description="Peptidase S53" evidence="17">
    <location>
        <begin position="658"/>
        <end position="1030"/>
    </location>
</feature>
<evidence type="ECO:0000259" key="15">
    <source>
        <dbReference type="PROSITE" id="PS50002"/>
    </source>
</evidence>
<dbReference type="PANTHER" id="PTHR14218">
    <property type="entry name" value="PROTEASE S8 TRIPEPTIDYL PEPTIDASE I CLN2"/>
    <property type="match status" value="1"/>
</dbReference>
<feature type="binding site" evidence="12">
    <location>
        <position position="1008"/>
    </location>
    <ligand>
        <name>Ca(2+)</name>
        <dbReference type="ChEBI" id="CHEBI:29108"/>
    </ligand>
</feature>
<evidence type="ECO:0000256" key="13">
    <source>
        <dbReference type="SAM" id="Coils"/>
    </source>
</evidence>
<evidence type="ECO:0000256" key="11">
    <source>
        <dbReference type="PROSITE-ProRule" id="PRU00192"/>
    </source>
</evidence>
<dbReference type="SUPFAM" id="SSF103657">
    <property type="entry name" value="BAR/IMD domain-like"/>
    <property type="match status" value="1"/>
</dbReference>
<evidence type="ECO:0000256" key="3">
    <source>
        <dbReference type="ARBA" id="ARBA00022553"/>
    </source>
</evidence>
<evidence type="ECO:0000256" key="2">
    <source>
        <dbReference type="ARBA" id="ARBA00022443"/>
    </source>
</evidence>
<keyword evidence="9 13" id="KW-0175">Coiled coil</keyword>
<dbReference type="CDD" id="cd11377">
    <property type="entry name" value="Pro-peptidase_S53"/>
    <property type="match status" value="1"/>
</dbReference>
<evidence type="ECO:0000256" key="4">
    <source>
        <dbReference type="ARBA" id="ARBA00022670"/>
    </source>
</evidence>
<dbReference type="PROSITE" id="PS51021">
    <property type="entry name" value="BAR"/>
    <property type="match status" value="1"/>
</dbReference>
<dbReference type="Pfam" id="PF09286">
    <property type="entry name" value="Pro-kuma_activ"/>
    <property type="match status" value="1"/>
</dbReference>
<feature type="active site" description="Charge relay system" evidence="12">
    <location>
        <position position="931"/>
    </location>
</feature>
<feature type="binding site" evidence="12">
    <location>
        <position position="976"/>
    </location>
    <ligand>
        <name>Ca(2+)</name>
        <dbReference type="ChEBI" id="CHEBI:29108"/>
    </ligand>
</feature>
<keyword evidence="7 12" id="KW-0720">Serine protease</keyword>
<dbReference type="Gene3D" id="2.30.30.40">
    <property type="entry name" value="SH3 Domains"/>
    <property type="match status" value="1"/>
</dbReference>
<feature type="region of interest" description="Disordered" evidence="14">
    <location>
        <begin position="1034"/>
        <end position="1053"/>
    </location>
</feature>
<evidence type="ECO:0000259" key="16">
    <source>
        <dbReference type="PROSITE" id="PS51021"/>
    </source>
</evidence>
<dbReference type="GO" id="GO:0004252">
    <property type="term" value="F:serine-type endopeptidase activity"/>
    <property type="evidence" value="ECO:0007669"/>
    <property type="project" value="UniProtKB-UniRule"/>
</dbReference>
<comment type="cofactor">
    <cofactor evidence="12">
        <name>Ca(2+)</name>
        <dbReference type="ChEBI" id="CHEBI:29108"/>
    </cofactor>
    <text evidence="12">Binds 1 Ca(2+) ion per subunit.</text>
</comment>
<dbReference type="Pfam" id="PF03114">
    <property type="entry name" value="BAR"/>
    <property type="match status" value="1"/>
</dbReference>
<keyword evidence="4 12" id="KW-0645">Protease</keyword>
<evidence type="ECO:0000256" key="12">
    <source>
        <dbReference type="PROSITE-ProRule" id="PRU01032"/>
    </source>
</evidence>
<evidence type="ECO:0000256" key="10">
    <source>
        <dbReference type="ARBA" id="ARBA00023145"/>
    </source>
</evidence>
<keyword evidence="2 11" id="KW-0728">SH3 domain</keyword>
<dbReference type="OrthoDB" id="409122at2759"/>
<evidence type="ECO:0000256" key="9">
    <source>
        <dbReference type="ARBA" id="ARBA00023054"/>
    </source>
</evidence>
<dbReference type="FunFam" id="1.20.1270.60:FF:000048">
    <property type="entry name" value="BAR adaptor protein RVS167"/>
    <property type="match status" value="1"/>
</dbReference>
<feature type="domain" description="BAR" evidence="16">
    <location>
        <begin position="17"/>
        <end position="269"/>
    </location>
</feature>
<dbReference type="SMART" id="SM00721">
    <property type="entry name" value="BAR"/>
    <property type="match status" value="1"/>
</dbReference>
<dbReference type="PROSITE" id="PS51695">
    <property type="entry name" value="SEDOLISIN"/>
    <property type="match status" value="1"/>
</dbReference>
<dbReference type="AlphaFoldDB" id="A0A4Q4TK46"/>
<dbReference type="GO" id="GO:0006508">
    <property type="term" value="P:proteolysis"/>
    <property type="evidence" value="ECO:0007669"/>
    <property type="project" value="UniProtKB-KW"/>
</dbReference>
<feature type="compositionally biased region" description="Polar residues" evidence="14">
    <location>
        <begin position="306"/>
        <end position="316"/>
    </location>
</feature>
<keyword evidence="3" id="KW-0597">Phosphoprotein</keyword>
<dbReference type="PANTHER" id="PTHR14218:SF35">
    <property type="entry name" value="PEPTIDASE S53 DOMAIN-CONTAINING PROTEIN"/>
    <property type="match status" value="1"/>
</dbReference>
<evidence type="ECO:0008006" key="20">
    <source>
        <dbReference type="Google" id="ProtNLM"/>
    </source>
</evidence>
<dbReference type="SMART" id="SM00326">
    <property type="entry name" value="SH3"/>
    <property type="match status" value="1"/>
</dbReference>
<dbReference type="Gene3D" id="3.40.50.200">
    <property type="entry name" value="Peptidase S8/S53 domain"/>
    <property type="match status" value="1"/>
</dbReference>
<dbReference type="CDD" id="cd04056">
    <property type="entry name" value="Peptidases_S53"/>
    <property type="match status" value="1"/>
</dbReference>
<evidence type="ECO:0000256" key="14">
    <source>
        <dbReference type="SAM" id="MobiDB-lite"/>
    </source>
</evidence>
<feature type="compositionally biased region" description="Basic and acidic residues" evidence="14">
    <location>
        <begin position="1038"/>
        <end position="1053"/>
    </location>
</feature>
<feature type="region of interest" description="Disordered" evidence="14">
    <location>
        <begin position="274"/>
        <end position="401"/>
    </location>
</feature>
<dbReference type="InterPro" id="IPR030400">
    <property type="entry name" value="Sedolisin_dom"/>
</dbReference>
<dbReference type="SUPFAM" id="SSF54897">
    <property type="entry name" value="Protease propeptides/inhibitors"/>
    <property type="match status" value="1"/>
</dbReference>
<dbReference type="InterPro" id="IPR001452">
    <property type="entry name" value="SH3_domain"/>
</dbReference>
<name>A0A4Q4TK46_9PEZI</name>
<keyword evidence="19" id="KW-1185">Reference proteome</keyword>
<comment type="caution">
    <text evidence="18">The sequence shown here is derived from an EMBL/GenBank/DDBJ whole genome shotgun (WGS) entry which is preliminary data.</text>
</comment>
<dbReference type="GO" id="GO:0046872">
    <property type="term" value="F:metal ion binding"/>
    <property type="evidence" value="ECO:0007669"/>
    <property type="project" value="UniProtKB-UniRule"/>
</dbReference>
<dbReference type="EMBL" id="QJNU01000111">
    <property type="protein sequence ID" value="RYP06958.1"/>
    <property type="molecule type" value="Genomic_DNA"/>
</dbReference>
<dbReference type="InterPro" id="IPR036028">
    <property type="entry name" value="SH3-like_dom_sf"/>
</dbReference>
<protein>
    <recommendedName>
        <fullName evidence="20">SH3 domain-containing protein</fullName>
    </recommendedName>
</protein>
<dbReference type="SUPFAM" id="SSF52743">
    <property type="entry name" value="Subtilisin-like"/>
    <property type="match status" value="1"/>
</dbReference>
<evidence type="ECO:0000256" key="6">
    <source>
        <dbReference type="ARBA" id="ARBA00022801"/>
    </source>
</evidence>
<feature type="binding site" evidence="12">
    <location>
        <position position="1010"/>
    </location>
    <ligand>
        <name>Ca(2+)</name>
        <dbReference type="ChEBI" id="CHEBI:29108"/>
    </ligand>
</feature>
<feature type="compositionally biased region" description="Low complexity" evidence="14">
    <location>
        <begin position="374"/>
        <end position="385"/>
    </location>
</feature>
<dbReference type="Gene3D" id="1.20.1270.60">
    <property type="entry name" value="Arfaptin homology (AH) domain/BAR domain"/>
    <property type="match status" value="1"/>
</dbReference>
<dbReference type="Proteomes" id="UP000293360">
    <property type="component" value="Unassembled WGS sequence"/>
</dbReference>
<keyword evidence="6 12" id="KW-0378">Hydrolase</keyword>
<comment type="subcellular location">
    <subcellularLocation>
        <location evidence="1">Secreted</location>
        <location evidence="1">Extracellular space</location>
    </subcellularLocation>
</comment>
<feature type="binding site" evidence="12">
    <location>
        <position position="975"/>
    </location>
    <ligand>
        <name>Ca(2+)</name>
        <dbReference type="ChEBI" id="CHEBI:29108"/>
    </ligand>
</feature>
<dbReference type="PROSITE" id="PS00138">
    <property type="entry name" value="SUBTILASE_SER"/>
    <property type="match status" value="1"/>
</dbReference>
<keyword evidence="8 12" id="KW-0106">Calcium</keyword>
<evidence type="ECO:0000256" key="5">
    <source>
        <dbReference type="ARBA" id="ARBA00022723"/>
    </source>
</evidence>
<organism evidence="18 19">
    <name type="scientific">Monosporascus ibericus</name>
    <dbReference type="NCBI Taxonomy" id="155417"/>
    <lineage>
        <taxon>Eukaryota</taxon>
        <taxon>Fungi</taxon>
        <taxon>Dikarya</taxon>
        <taxon>Ascomycota</taxon>
        <taxon>Pezizomycotina</taxon>
        <taxon>Sordariomycetes</taxon>
        <taxon>Xylariomycetidae</taxon>
        <taxon>Xylariales</taxon>
        <taxon>Xylariales incertae sedis</taxon>
        <taxon>Monosporascus</taxon>
    </lineage>
</organism>
<evidence type="ECO:0000256" key="7">
    <source>
        <dbReference type="ARBA" id="ARBA00022825"/>
    </source>
</evidence>
<dbReference type="InterPro" id="IPR004148">
    <property type="entry name" value="BAR_dom"/>
</dbReference>
<feature type="active site" description="Charge relay system" evidence="12">
    <location>
        <position position="735"/>
    </location>
</feature>
<sequence length="1053" mass="115746">MSFKGFQKSVVRAPQQFKAKFNIGEQTKDAVFTDSERRFQELEKETKHLHDESKKYFEAINGMLNHQIEFSQAMTEIYKPISGRVSDPDSLVIQGNPEGIRACEEYEAVVKDLQDTLAPELEMIESRVIRPANELLDVLKVIRKTAVKREHKKLDYDRHNATLKKLRDKKEKSAKDEKAMWKAENDVEQATQDFNYFNDLLKEELPKLFTLERQFIQPLFQSFYYMQLNIFYTLHEKMQQCDIGYFDLTLDVEEAFFQKRGDIQEQAEKLNIVRFKTSGRPRPPKYGNKPQHTIEDTKPAGLITAGPSTNSTSPSAGSPAKFGGGSHLQPPQPQLAHAAADEEATDHPPPPYSVTAASPALASWKSPTSPAPLSPGLAAAAAAKSKPPPPKPKPKGLMGGSAKPAVETVTALYDYQAQAAGDLSFRAGDVIEIVSRTQNEHEWWTGKCHGQTGSFPGFAVDYTIRVESLRGVPKGWVKLKDADPAQPIRLRIALEQPNLGLFEQKLYEVSTPHDPLYGKHLSREELKHLMRPRSVSTAAVADWLQASGIPAADIENAGEWINFRTNVSRAEDLLGTQFAVYNYVGTDIKRLRTLRYQVPMEVRPHITMIQPTTRFGQMRSQRSNVVEVLDKEETAPPSIMLATSVPTRELDVEFCNSTITPECLRALYNVNDTIGDTTFKSILGVGGFLEQYAKHDSLDLFLERYAPHAQTQNFTTYLVNGGRDDQNDTTHDDAEANLDIQYAAALGFDVDLRYYSTGGRGPLIPDLDQPDPDEVSNEPYLEFLTYMLDLDDDELPHTLSISYGEDEQSVPETAGPGSACQTNDGNKTTRFMPTFPGACPFVTSVGGTTGVAPERAVDFSSGGFSDVFERPAYQAAAVSAYLEARGPDDAFAGLYDARGRGFPDVAAQAAQYSVMFARRGGGVPHLIGGTSAAAPTVAALVSLLNSARLLAGERPLGFLNPWLYSAALEAGGFVDVVDGRSRGCTGIDKFSYLPTPHVPGAGWDAVPGWDPVTGLGTPLFDRLLEAAAPGVRLPRAGDGAKKGGDADVGEDKR</sequence>
<dbReference type="InterPro" id="IPR050819">
    <property type="entry name" value="Tripeptidyl-peptidase_I"/>
</dbReference>
<keyword evidence="10" id="KW-0865">Zymogen</keyword>
<feature type="active site" description="Charge relay system" evidence="12">
    <location>
        <position position="739"/>
    </location>
</feature>
<dbReference type="STRING" id="155417.A0A4Q4TK46"/>
<dbReference type="InterPro" id="IPR036852">
    <property type="entry name" value="Peptidase_S8/S53_dom_sf"/>
</dbReference>
<accession>A0A4Q4TK46</accession>
<dbReference type="InterPro" id="IPR023828">
    <property type="entry name" value="Peptidase_S8_Ser-AS"/>
</dbReference>
<dbReference type="SMART" id="SM00944">
    <property type="entry name" value="Pro-kuma_activ"/>
    <property type="match status" value="1"/>
</dbReference>
<evidence type="ECO:0000256" key="8">
    <source>
        <dbReference type="ARBA" id="ARBA00022837"/>
    </source>
</evidence>
<keyword evidence="5 12" id="KW-0479">Metal-binding</keyword>
<dbReference type="CDD" id="cd07599">
    <property type="entry name" value="BAR_Rvs167p"/>
    <property type="match status" value="1"/>
</dbReference>
<feature type="domain" description="SH3" evidence="15">
    <location>
        <begin position="404"/>
        <end position="465"/>
    </location>
</feature>
<gene>
    <name evidence="18" type="ORF">DL764_002845</name>
</gene>
<dbReference type="FunFam" id="2.30.30.40:FF:000189">
    <property type="entry name" value="BAR adaptor protein RVS167"/>
    <property type="match status" value="1"/>
</dbReference>
<evidence type="ECO:0000313" key="19">
    <source>
        <dbReference type="Proteomes" id="UP000293360"/>
    </source>
</evidence>